<dbReference type="InterPro" id="IPR002011">
    <property type="entry name" value="Tyr_kinase_rcpt_2_CS"/>
</dbReference>
<dbReference type="PROSITE" id="PS50011">
    <property type="entry name" value="PROTEIN_KINASE_DOM"/>
    <property type="match status" value="1"/>
</dbReference>
<dbReference type="Gene3D" id="2.60.40.10">
    <property type="entry name" value="Immunoglobulins"/>
    <property type="match status" value="2"/>
</dbReference>
<evidence type="ECO:0000256" key="2">
    <source>
        <dbReference type="ARBA" id="ARBA00022473"/>
    </source>
</evidence>
<feature type="active site" description="Proton acceptor" evidence="21">
    <location>
        <position position="575"/>
    </location>
</feature>
<dbReference type="EnsemblMetazoa" id="XM_038221845.1">
    <property type="protein sequence ID" value="XP_038077773.1"/>
    <property type="gene ID" value="LOC119745479"/>
</dbReference>
<evidence type="ECO:0000256" key="7">
    <source>
        <dbReference type="ARBA" id="ARBA00022729"/>
    </source>
</evidence>
<name>A0A914BNB1_PATMI</name>
<dbReference type="GO" id="GO:0004714">
    <property type="term" value="F:transmembrane receptor protein tyrosine kinase activity"/>
    <property type="evidence" value="ECO:0007669"/>
    <property type="project" value="UniProtKB-EC"/>
</dbReference>
<sequence length="726" mass="81633">MEHLETLELSRSGLRHIADDAFLETPNLFQIDFSRNKLETLPWKPFKNIINALKKLDVTGNPLLCACAIYWLVPKNLPSQVSIDLGTPTCRDPTTGQLTNLVDITEPNGTCTLPTARVSQHNFIFNNTGEFEVTCRATGGPAPQIEWDTRQLERDGSISNFTVVDQPDGGRTLKVSGATGEDTGKLDCTASNERGQNVQSVRLVIQSKPQIITLELRKSFHVCIYFEVRGIPQPNITFYKNDVFFISDGISTKNEDFLQLSPFQSEPLSNSMEGCLYFKTPSHVDNANYTLVTTNLLGNDEKELQAIFIPHPGDKFPSPNTPKTHGTTVKDRPRIETLQPLEEMEKNSAMQKVTIILVVLIVGILLASGVGYKYRKSRHLYRGINQDGTAAPFSVMNFMENGRGDKSEMVSMIPNPNYLPRNGTAVHHISRDQMRFLGELGEGAFGVVCLGICENLPAEGDVTMVAVKTLKDASIGDARKDFEREAELLTNLQQANIVTFYGVCMEKEPFLMVFEYMENGDLNNFLRCRGPDAECLGLSKNPALLPLTVNELLFISKQIASGMMYMASQHFVHRDMATRNCLVGDKLVVKIADFGMSRDVYSTDYYRVGSHTMLPVRWMPPESIIYRTYSIESDVWSYGVVLWEIFEYGKQPWYGLSNHEVIEYIHNGILLDCPKACPKEVYKVMLGCWQRQPQQRLVIKEAHEAITRLSDENPPFVDMTGKNTFV</sequence>
<evidence type="ECO:0000256" key="26">
    <source>
        <dbReference type="SAM" id="Phobius"/>
    </source>
</evidence>
<dbReference type="InterPro" id="IPR036179">
    <property type="entry name" value="Ig-like_dom_sf"/>
</dbReference>
<dbReference type="InterPro" id="IPR011009">
    <property type="entry name" value="Kinase-like_dom_sf"/>
</dbReference>
<keyword evidence="4" id="KW-0433">Leucine-rich repeat</keyword>
<dbReference type="InterPro" id="IPR007110">
    <property type="entry name" value="Ig-like_dom"/>
</dbReference>
<keyword evidence="23" id="KW-0479">Metal-binding</keyword>
<feature type="binding site" evidence="22">
    <location>
        <position position="579"/>
    </location>
    <ligand>
        <name>ATP</name>
        <dbReference type="ChEBI" id="CHEBI:30616"/>
    </ligand>
</feature>
<keyword evidence="12 22" id="KW-0067">ATP-binding</keyword>
<dbReference type="PIRSF" id="PIRSF000615">
    <property type="entry name" value="TyrPK_CSF1-R"/>
    <property type="match status" value="1"/>
</dbReference>
<dbReference type="GO" id="GO:0010976">
    <property type="term" value="P:positive regulation of neuron projection development"/>
    <property type="evidence" value="ECO:0007669"/>
    <property type="project" value="TreeGrafter"/>
</dbReference>
<keyword evidence="5" id="KW-0808">Transferase</keyword>
<dbReference type="AlphaFoldDB" id="A0A914BNB1"/>
<reference evidence="29" key="1">
    <citation type="submission" date="2022-11" db="UniProtKB">
        <authorList>
            <consortium name="EnsemblMetazoa"/>
        </authorList>
    </citation>
    <scope>IDENTIFICATION</scope>
</reference>
<dbReference type="GO" id="GO:0030154">
    <property type="term" value="P:cell differentiation"/>
    <property type="evidence" value="ECO:0007669"/>
    <property type="project" value="UniProtKB-KW"/>
</dbReference>
<dbReference type="PROSITE" id="PS00109">
    <property type="entry name" value="PROTEIN_KINASE_TYR"/>
    <property type="match status" value="1"/>
</dbReference>
<dbReference type="InterPro" id="IPR050122">
    <property type="entry name" value="RTK"/>
</dbReference>
<dbReference type="RefSeq" id="XP_038077773.1">
    <property type="nucleotide sequence ID" value="XM_038221845.1"/>
</dbReference>
<evidence type="ECO:0000313" key="30">
    <source>
        <dbReference type="Proteomes" id="UP000887568"/>
    </source>
</evidence>
<dbReference type="Pfam" id="PF13855">
    <property type="entry name" value="LRR_8"/>
    <property type="match status" value="1"/>
</dbReference>
<evidence type="ECO:0000256" key="22">
    <source>
        <dbReference type="PIRSR" id="PIRSR000615-2"/>
    </source>
</evidence>
<dbReference type="InterPro" id="IPR001611">
    <property type="entry name" value="Leu-rich_rpt"/>
</dbReference>
<keyword evidence="14 26" id="KW-1133">Transmembrane helix</keyword>
<proteinExistence type="inferred from homology"/>
<keyword evidence="18 25" id="KW-0675">Receptor</keyword>
<dbReference type="GO" id="GO:0051897">
    <property type="term" value="P:positive regulation of phosphatidylinositol 3-kinase/protein kinase B signal transduction"/>
    <property type="evidence" value="ECO:0007669"/>
    <property type="project" value="TreeGrafter"/>
</dbReference>
<evidence type="ECO:0000256" key="8">
    <source>
        <dbReference type="ARBA" id="ARBA00022737"/>
    </source>
</evidence>
<dbReference type="GO" id="GO:1990090">
    <property type="term" value="P:cellular response to nerve growth factor stimulus"/>
    <property type="evidence" value="ECO:0007669"/>
    <property type="project" value="TreeGrafter"/>
</dbReference>
<dbReference type="InterPro" id="IPR032675">
    <property type="entry name" value="LRR_dom_sf"/>
</dbReference>
<dbReference type="Pfam" id="PF07679">
    <property type="entry name" value="I-set"/>
    <property type="match status" value="1"/>
</dbReference>
<keyword evidence="9 22" id="KW-0547">Nucleotide-binding</keyword>
<dbReference type="Proteomes" id="UP000887568">
    <property type="component" value="Unplaced"/>
</dbReference>
<dbReference type="GeneID" id="119745479"/>
<keyword evidence="23" id="KW-0460">Magnesium</keyword>
<dbReference type="GO" id="GO:0043235">
    <property type="term" value="C:receptor complex"/>
    <property type="evidence" value="ECO:0007669"/>
    <property type="project" value="TreeGrafter"/>
</dbReference>
<dbReference type="SUPFAM" id="SSF48726">
    <property type="entry name" value="Immunoglobulin"/>
    <property type="match status" value="2"/>
</dbReference>
<comment type="catalytic activity">
    <reaction evidence="20 25">
        <text>L-tyrosyl-[protein] + ATP = O-phospho-L-tyrosyl-[protein] + ADP + H(+)</text>
        <dbReference type="Rhea" id="RHEA:10596"/>
        <dbReference type="Rhea" id="RHEA-COMP:10136"/>
        <dbReference type="Rhea" id="RHEA-COMP:20101"/>
        <dbReference type="ChEBI" id="CHEBI:15378"/>
        <dbReference type="ChEBI" id="CHEBI:30616"/>
        <dbReference type="ChEBI" id="CHEBI:46858"/>
        <dbReference type="ChEBI" id="CHEBI:61978"/>
        <dbReference type="ChEBI" id="CHEBI:456216"/>
        <dbReference type="EC" id="2.7.10.1"/>
    </reaction>
</comment>
<evidence type="ECO:0000259" key="28">
    <source>
        <dbReference type="PROSITE" id="PS50835"/>
    </source>
</evidence>
<dbReference type="PANTHER" id="PTHR24416">
    <property type="entry name" value="TYROSINE-PROTEIN KINASE RECEPTOR"/>
    <property type="match status" value="1"/>
</dbReference>
<dbReference type="PROSITE" id="PS00239">
    <property type="entry name" value="RECEPTOR_TYR_KIN_II"/>
    <property type="match status" value="1"/>
</dbReference>
<dbReference type="GO" id="GO:0046872">
    <property type="term" value="F:metal ion binding"/>
    <property type="evidence" value="ECO:0007669"/>
    <property type="project" value="UniProtKB-KW"/>
</dbReference>
<evidence type="ECO:0000256" key="18">
    <source>
        <dbReference type="ARBA" id="ARBA00023170"/>
    </source>
</evidence>
<evidence type="ECO:0000259" key="27">
    <source>
        <dbReference type="PROSITE" id="PS50011"/>
    </source>
</evidence>
<dbReference type="Gene3D" id="1.10.510.10">
    <property type="entry name" value="Transferase(Phosphotransferase) domain 1"/>
    <property type="match status" value="1"/>
</dbReference>
<keyword evidence="6 25" id="KW-0812">Transmembrane</keyword>
<evidence type="ECO:0000256" key="16">
    <source>
        <dbReference type="ARBA" id="ARBA00023137"/>
    </source>
</evidence>
<keyword evidence="30" id="KW-1185">Reference proteome</keyword>
<evidence type="ECO:0000256" key="21">
    <source>
        <dbReference type="PIRSR" id="PIRSR000615-1"/>
    </source>
</evidence>
<keyword evidence="16" id="KW-0829">Tyrosine-protein kinase</keyword>
<keyword evidence="17" id="KW-1015">Disulfide bond</keyword>
<organism evidence="29 30">
    <name type="scientific">Patiria miniata</name>
    <name type="common">Bat star</name>
    <name type="synonym">Asterina miniata</name>
    <dbReference type="NCBI Taxonomy" id="46514"/>
    <lineage>
        <taxon>Eukaryota</taxon>
        <taxon>Metazoa</taxon>
        <taxon>Echinodermata</taxon>
        <taxon>Eleutherozoa</taxon>
        <taxon>Asterozoa</taxon>
        <taxon>Asteroidea</taxon>
        <taxon>Valvatacea</taxon>
        <taxon>Valvatida</taxon>
        <taxon>Asterinidae</taxon>
        <taxon>Patiria</taxon>
    </lineage>
</organism>
<evidence type="ECO:0000256" key="20">
    <source>
        <dbReference type="ARBA" id="ARBA00051243"/>
    </source>
</evidence>
<dbReference type="GO" id="GO:0007399">
    <property type="term" value="P:nervous system development"/>
    <property type="evidence" value="ECO:0007669"/>
    <property type="project" value="UniProtKB-KW"/>
</dbReference>
<dbReference type="EC" id="2.7.10.1" evidence="25"/>
<comment type="subcellular location">
    <subcellularLocation>
        <location evidence="1">Membrane</location>
        <topology evidence="1">Single-pass type I membrane protein</topology>
    </subcellularLocation>
</comment>
<dbReference type="GO" id="GO:0005030">
    <property type="term" value="F:neurotrophin receptor activity"/>
    <property type="evidence" value="ECO:0007669"/>
    <property type="project" value="TreeGrafter"/>
</dbReference>
<keyword evidence="11" id="KW-0221">Differentiation</keyword>
<keyword evidence="3 25" id="KW-0597">Phosphoprotein</keyword>
<evidence type="ECO:0000256" key="15">
    <source>
        <dbReference type="ARBA" id="ARBA00023136"/>
    </source>
</evidence>
<feature type="binding site" evidence="23">
    <location>
        <position position="580"/>
    </location>
    <ligand>
        <name>Mg(2+)</name>
        <dbReference type="ChEBI" id="CHEBI:18420"/>
    </ligand>
</feature>
<dbReference type="OMA" id="LSWHVFE"/>
<feature type="binding site" evidence="24">
    <location>
        <position position="468"/>
    </location>
    <ligand>
        <name>ATP</name>
        <dbReference type="ChEBI" id="CHEBI:30616"/>
    </ligand>
</feature>
<dbReference type="InterPro" id="IPR017441">
    <property type="entry name" value="Protein_kinase_ATP_BS"/>
</dbReference>
<dbReference type="OrthoDB" id="3256376at2759"/>
<dbReference type="FunFam" id="1.10.510.10:FF:000034">
    <property type="entry name" value="Tyrosine-protein kinase receptor"/>
    <property type="match status" value="1"/>
</dbReference>
<keyword evidence="15 26" id="KW-0472">Membrane</keyword>
<feature type="transmembrane region" description="Helical" evidence="26">
    <location>
        <begin position="353"/>
        <end position="372"/>
    </location>
</feature>
<dbReference type="Gene3D" id="3.80.10.10">
    <property type="entry name" value="Ribonuclease Inhibitor"/>
    <property type="match status" value="1"/>
</dbReference>
<evidence type="ECO:0000256" key="3">
    <source>
        <dbReference type="ARBA" id="ARBA00022553"/>
    </source>
</evidence>
<dbReference type="GO" id="GO:0030424">
    <property type="term" value="C:axon"/>
    <property type="evidence" value="ECO:0007669"/>
    <property type="project" value="TreeGrafter"/>
</dbReference>
<protein>
    <recommendedName>
        <fullName evidence="25">Tyrosine-protein kinase receptor</fullName>
        <ecNumber evidence="25">2.7.10.1</ecNumber>
    </recommendedName>
</protein>
<dbReference type="SUPFAM" id="SSF52058">
    <property type="entry name" value="L domain-like"/>
    <property type="match status" value="1"/>
</dbReference>
<evidence type="ECO:0000256" key="19">
    <source>
        <dbReference type="ARBA" id="ARBA00023180"/>
    </source>
</evidence>
<evidence type="ECO:0000256" key="1">
    <source>
        <dbReference type="ARBA" id="ARBA00004479"/>
    </source>
</evidence>
<dbReference type="FunFam" id="3.30.200.20:FF:000033">
    <property type="entry name" value="Tyrosine-protein kinase receptor"/>
    <property type="match status" value="1"/>
</dbReference>
<evidence type="ECO:0000256" key="23">
    <source>
        <dbReference type="PIRSR" id="PIRSR000615-3"/>
    </source>
</evidence>
<dbReference type="PANTHER" id="PTHR24416:SF614">
    <property type="entry name" value="PROTEIN KINASE DOMAIN-CONTAINING PROTEIN"/>
    <property type="match status" value="1"/>
</dbReference>
<evidence type="ECO:0000313" key="29">
    <source>
        <dbReference type="EnsemblMetazoa" id="XP_038077773.1"/>
    </source>
</evidence>
<evidence type="ECO:0000256" key="5">
    <source>
        <dbReference type="ARBA" id="ARBA00022679"/>
    </source>
</evidence>
<evidence type="ECO:0000256" key="12">
    <source>
        <dbReference type="ARBA" id="ARBA00022840"/>
    </source>
</evidence>
<dbReference type="InterPro" id="IPR001245">
    <property type="entry name" value="Ser-Thr/Tyr_kinase_cat_dom"/>
</dbReference>
<dbReference type="GO" id="GO:0007169">
    <property type="term" value="P:cell surface receptor protein tyrosine kinase signaling pathway"/>
    <property type="evidence" value="ECO:0007669"/>
    <property type="project" value="InterPro"/>
</dbReference>
<keyword evidence="2" id="KW-0217">Developmental protein</keyword>
<dbReference type="SUPFAM" id="SSF56112">
    <property type="entry name" value="Protein kinase-like (PK-like)"/>
    <property type="match status" value="1"/>
</dbReference>
<evidence type="ECO:0000256" key="24">
    <source>
        <dbReference type="PROSITE-ProRule" id="PRU10141"/>
    </source>
</evidence>
<dbReference type="InterPro" id="IPR008266">
    <property type="entry name" value="Tyr_kinase_AS"/>
</dbReference>
<evidence type="ECO:0000256" key="4">
    <source>
        <dbReference type="ARBA" id="ARBA00022614"/>
    </source>
</evidence>
<dbReference type="InterPro" id="IPR000719">
    <property type="entry name" value="Prot_kinase_dom"/>
</dbReference>
<dbReference type="Gene3D" id="3.30.200.20">
    <property type="entry name" value="Phosphorylase Kinase, domain 1"/>
    <property type="match status" value="1"/>
</dbReference>
<dbReference type="GO" id="GO:0005886">
    <property type="term" value="C:plasma membrane"/>
    <property type="evidence" value="ECO:0007669"/>
    <property type="project" value="TreeGrafter"/>
</dbReference>
<dbReference type="Pfam" id="PF07714">
    <property type="entry name" value="PK_Tyr_Ser-Thr"/>
    <property type="match status" value="1"/>
</dbReference>
<keyword evidence="8" id="KW-0677">Repeat</keyword>
<dbReference type="InterPro" id="IPR013098">
    <property type="entry name" value="Ig_I-set"/>
</dbReference>
<feature type="domain" description="Protein kinase" evidence="27">
    <location>
        <begin position="434"/>
        <end position="706"/>
    </location>
</feature>
<dbReference type="InterPro" id="IPR013783">
    <property type="entry name" value="Ig-like_fold"/>
</dbReference>
<dbReference type="GO" id="GO:0043121">
    <property type="term" value="F:neurotrophin binding"/>
    <property type="evidence" value="ECO:0007669"/>
    <property type="project" value="TreeGrafter"/>
</dbReference>
<evidence type="ECO:0000256" key="14">
    <source>
        <dbReference type="ARBA" id="ARBA00022989"/>
    </source>
</evidence>
<evidence type="ECO:0000256" key="17">
    <source>
        <dbReference type="ARBA" id="ARBA00023157"/>
    </source>
</evidence>
<dbReference type="GO" id="GO:0005524">
    <property type="term" value="F:ATP binding"/>
    <property type="evidence" value="ECO:0007669"/>
    <property type="project" value="UniProtKB-UniRule"/>
</dbReference>
<keyword evidence="10" id="KW-0418">Kinase</keyword>
<keyword evidence="7" id="KW-0732">Signal</keyword>
<evidence type="ECO:0000256" key="10">
    <source>
        <dbReference type="ARBA" id="ARBA00022777"/>
    </source>
</evidence>
<dbReference type="PRINTS" id="PR00109">
    <property type="entry name" value="TYRKINASE"/>
</dbReference>
<keyword evidence="13" id="KW-0524">Neurogenesis</keyword>
<dbReference type="PROSITE" id="PS50835">
    <property type="entry name" value="IG_LIKE"/>
    <property type="match status" value="1"/>
</dbReference>
<evidence type="ECO:0000256" key="13">
    <source>
        <dbReference type="ARBA" id="ARBA00022902"/>
    </source>
</evidence>
<dbReference type="PROSITE" id="PS00107">
    <property type="entry name" value="PROTEIN_KINASE_ATP"/>
    <property type="match status" value="1"/>
</dbReference>
<evidence type="ECO:0000256" key="6">
    <source>
        <dbReference type="ARBA" id="ARBA00022692"/>
    </source>
</evidence>
<evidence type="ECO:0000256" key="25">
    <source>
        <dbReference type="RuleBase" id="RU000312"/>
    </source>
</evidence>
<feature type="binding site" evidence="23">
    <location>
        <position position="593"/>
    </location>
    <ligand>
        <name>Mg(2+)</name>
        <dbReference type="ChEBI" id="CHEBI:18420"/>
    </ligand>
</feature>
<evidence type="ECO:0000256" key="11">
    <source>
        <dbReference type="ARBA" id="ARBA00022782"/>
    </source>
</evidence>
<evidence type="ECO:0000256" key="9">
    <source>
        <dbReference type="ARBA" id="ARBA00022741"/>
    </source>
</evidence>
<feature type="domain" description="Ig-like" evidence="28">
    <location>
        <begin position="107"/>
        <end position="204"/>
    </location>
</feature>
<comment type="similarity">
    <text evidence="25">Belongs to the protein kinase superfamily. Tyr protein kinase family. Insulin receptor subfamily.</text>
</comment>
<keyword evidence="19" id="KW-0325">Glycoprotein</keyword>
<accession>A0A914BNB1</accession>